<protein>
    <recommendedName>
        <fullName evidence="3">Cyclase</fullName>
    </recommendedName>
</protein>
<evidence type="ECO:0008006" key="3">
    <source>
        <dbReference type="Google" id="ProtNLM"/>
    </source>
</evidence>
<reference evidence="1" key="1">
    <citation type="submission" date="2020-11" db="EMBL/GenBank/DDBJ databases">
        <title>Nocardioides sp. nov., isolated from Soil of Cynanchum wilfordii Hemsley rhizosphere.</title>
        <authorList>
            <person name="Lee J.-S."/>
            <person name="Suh M.K."/>
            <person name="Kim J.-S."/>
        </authorList>
    </citation>
    <scope>NUCLEOTIDE SEQUENCE</scope>
    <source>
        <strain evidence="1">KCTC 19275</strain>
    </source>
</reference>
<comment type="caution">
    <text evidence="1">The sequence shown here is derived from an EMBL/GenBank/DDBJ whole genome shotgun (WGS) entry which is preliminary data.</text>
</comment>
<dbReference type="RefSeq" id="WP_194706014.1">
    <property type="nucleotide sequence ID" value="NZ_JADKPN010000002.1"/>
</dbReference>
<name>A0A930VE09_9ACTN</name>
<gene>
    <name evidence="1" type="ORF">ISU07_06880</name>
</gene>
<evidence type="ECO:0000313" key="2">
    <source>
        <dbReference type="Proteomes" id="UP000640489"/>
    </source>
</evidence>
<sequence>MYALQIQNTVRDYDSWRAAFDKFERFREEHAVRSYRVLRSAGDPHDVQVILDFDDETAATEFRGRLEQILRTPQSREQLSSHRGPDLLEVVGRQSW</sequence>
<dbReference type="EMBL" id="JADKPN010000002">
    <property type="protein sequence ID" value="MBF4762846.1"/>
    <property type="molecule type" value="Genomic_DNA"/>
</dbReference>
<organism evidence="1 2">
    <name type="scientific">Nocardioides islandensis</name>
    <dbReference type="NCBI Taxonomy" id="433663"/>
    <lineage>
        <taxon>Bacteria</taxon>
        <taxon>Bacillati</taxon>
        <taxon>Actinomycetota</taxon>
        <taxon>Actinomycetes</taxon>
        <taxon>Propionibacteriales</taxon>
        <taxon>Nocardioidaceae</taxon>
        <taxon>Nocardioides</taxon>
    </lineage>
</organism>
<dbReference type="Proteomes" id="UP000640489">
    <property type="component" value="Unassembled WGS sequence"/>
</dbReference>
<proteinExistence type="predicted"/>
<dbReference type="AlphaFoldDB" id="A0A930VE09"/>
<evidence type="ECO:0000313" key="1">
    <source>
        <dbReference type="EMBL" id="MBF4762846.1"/>
    </source>
</evidence>
<keyword evidence="2" id="KW-1185">Reference proteome</keyword>
<accession>A0A930VE09</accession>